<evidence type="ECO:0000256" key="2">
    <source>
        <dbReference type="SAM" id="SignalP"/>
    </source>
</evidence>
<dbReference type="InterPro" id="IPR036852">
    <property type="entry name" value="Peptidase_S8/S53_dom_sf"/>
</dbReference>
<dbReference type="Gene3D" id="2.60.120.380">
    <property type="match status" value="1"/>
</dbReference>
<dbReference type="SUPFAM" id="SSF52743">
    <property type="entry name" value="Subtilisin-like"/>
    <property type="match status" value="1"/>
</dbReference>
<comment type="similarity">
    <text evidence="1">Belongs to the peptidase S8 family.</text>
</comment>
<evidence type="ECO:0000313" key="5">
    <source>
        <dbReference type="Proteomes" id="UP000606600"/>
    </source>
</evidence>
<reference evidence="4 5" key="1">
    <citation type="submission" date="2020-09" db="EMBL/GenBank/DDBJ databases">
        <title>Novel species of Mucilaginibacter isolated from a glacier on the Tibetan Plateau.</title>
        <authorList>
            <person name="Liu Q."/>
            <person name="Xin Y.-H."/>
        </authorList>
    </citation>
    <scope>NUCLEOTIDE SEQUENCE [LARGE SCALE GENOMIC DNA]</scope>
    <source>
        <strain evidence="4 5">ZT4R22</strain>
    </source>
</reference>
<feature type="signal peptide" evidence="2">
    <location>
        <begin position="1"/>
        <end position="20"/>
    </location>
</feature>
<name>A0ABR7WYP4_9SPHI</name>
<dbReference type="InterPro" id="IPR000209">
    <property type="entry name" value="Peptidase_S8/S53_dom"/>
</dbReference>
<organism evidence="4 5">
    <name type="scientific">Mucilaginibacter pankratovii</name>
    <dbReference type="NCBI Taxonomy" id="2772110"/>
    <lineage>
        <taxon>Bacteria</taxon>
        <taxon>Pseudomonadati</taxon>
        <taxon>Bacteroidota</taxon>
        <taxon>Sphingobacteriia</taxon>
        <taxon>Sphingobacteriales</taxon>
        <taxon>Sphingobacteriaceae</taxon>
        <taxon>Mucilaginibacter</taxon>
    </lineage>
</organism>
<dbReference type="Proteomes" id="UP000606600">
    <property type="component" value="Unassembled WGS sequence"/>
</dbReference>
<dbReference type="NCBIfam" id="TIGR04183">
    <property type="entry name" value="Por_Secre_tail"/>
    <property type="match status" value="1"/>
</dbReference>
<accession>A0ABR7WYP4</accession>
<protein>
    <submittedName>
        <fullName evidence="4">S8 family peptidase</fullName>
    </submittedName>
</protein>
<dbReference type="InterPro" id="IPR051048">
    <property type="entry name" value="Peptidase_S8/S53_subtilisin"/>
</dbReference>
<keyword evidence="2" id="KW-0732">Signal</keyword>
<proteinExistence type="inferred from homology"/>
<dbReference type="Gene3D" id="3.40.50.200">
    <property type="entry name" value="Peptidase S8/S53 domain"/>
    <property type="match status" value="1"/>
</dbReference>
<dbReference type="SUPFAM" id="SSF49785">
    <property type="entry name" value="Galactose-binding domain-like"/>
    <property type="match status" value="1"/>
</dbReference>
<dbReference type="EMBL" id="JACWMY010000020">
    <property type="protein sequence ID" value="MBD1367403.1"/>
    <property type="molecule type" value="Genomic_DNA"/>
</dbReference>
<dbReference type="InterPro" id="IPR008979">
    <property type="entry name" value="Galactose-bd-like_sf"/>
</dbReference>
<feature type="chain" id="PRO_5045400410" evidence="2">
    <location>
        <begin position="21"/>
        <end position="936"/>
    </location>
</feature>
<dbReference type="PANTHER" id="PTHR43399">
    <property type="entry name" value="SUBTILISIN-RELATED"/>
    <property type="match status" value="1"/>
</dbReference>
<dbReference type="PANTHER" id="PTHR43399:SF4">
    <property type="entry name" value="CELL WALL-ASSOCIATED PROTEASE"/>
    <property type="match status" value="1"/>
</dbReference>
<evidence type="ECO:0000256" key="1">
    <source>
        <dbReference type="ARBA" id="ARBA00011073"/>
    </source>
</evidence>
<dbReference type="RefSeq" id="WP_191192037.1">
    <property type="nucleotide sequence ID" value="NZ_JACWMY010000020.1"/>
</dbReference>
<keyword evidence="5" id="KW-1185">Reference proteome</keyword>
<evidence type="ECO:0000313" key="4">
    <source>
        <dbReference type="EMBL" id="MBD1367403.1"/>
    </source>
</evidence>
<sequence>MLKKGICLLFFLSCFVFCRAQTTRNDRSLNAIYSGGKSGAVRQSDSLYYYLVNFKDPSRTPSPKFRLLKRVSYNAYILSSVQKINAGENIVAVAPANSLWKADDGLAKLSTDHPNSTKLVTLVLKQANESSLAGINQKAVTVSSNGTTLTVKLPLKQLAALLENPNIIFAGLVRKAHTELAIDNIDLGVNSISAITGIYPGINGGGINLSLKEDNYDESDIDLMGRSFDAAPKSANLSGHANIMATLIGGNGNSYIKGLGAAPAVRYTSSDFANLSPDSTPYFKNYHISVQNHSYGVGIENFYGIEAVAYDAQLYGQDSLVHVFSSGNIGTTTPATGVYNGIANVANLSGTFKQAKNVLIVGGTGRTNIPEALSSSGPAYDGRVKPELVADGEDGTSGAAALVSGTVALLQQAYKKQYQKLPSGALLKSALINAADDIGAPAVDFKTGYGRLNALEALRTLTEGRFKNGSISNKGQISYQITVPANCSLLKISLAWNDAPAVLNTPSALVNDLDLKVSTPSGQALLPWVLSSYPALDSLTKPATRRRDTLNNTEQVTLQNPQAGVYTISVSGSRVTTNAQAFYLSYSARPSNAFEWTFPNVNAQLFAADDNYLHWQSTYGTTIGQLSVSYNHGLTWQPLAGVNLADGFYKWTSPDLFTQAILKLTVNGQEYTSHEFTLSKPLTLNVGYNCTDGTLLHWNPQPGASGYTIYSIKDNILQPLTTSIDTTIIIPAAMQTSKYFAVSAQGTGFEGIKSYTIDATTQGVGCYIKTLLADVTVDQKIVLSLSVGSVVNLKDVTWEKLTGPDKYQALGSTSVSSSALSYQFTDPSPKKGINYYRAKLGTTDGKIIYSDNASAVLLQTDQFTLYPNPVTTQLNILSGDQKDYELKLYDTMGILRFTKTFNGLQNNIPVKLIPGTYVCTIGLKGAVLYKSKIIKL</sequence>
<dbReference type="Pfam" id="PF00082">
    <property type="entry name" value="Peptidase_S8"/>
    <property type="match status" value="1"/>
</dbReference>
<feature type="domain" description="Peptidase S8/S53" evidence="3">
    <location>
        <begin position="232"/>
        <end position="450"/>
    </location>
</feature>
<dbReference type="InterPro" id="IPR026444">
    <property type="entry name" value="Secre_tail"/>
</dbReference>
<gene>
    <name evidence="4" type="ORF">IDJ77_26570</name>
</gene>
<comment type="caution">
    <text evidence="4">The sequence shown here is derived from an EMBL/GenBank/DDBJ whole genome shotgun (WGS) entry which is preliminary data.</text>
</comment>
<evidence type="ECO:0000259" key="3">
    <source>
        <dbReference type="Pfam" id="PF00082"/>
    </source>
</evidence>